<proteinExistence type="inferred from homology"/>
<comment type="caution">
    <text evidence="5">The sequence shown here is derived from an EMBL/GenBank/DDBJ whole genome shotgun (WGS) entry which is preliminary data.</text>
</comment>
<evidence type="ECO:0000256" key="2">
    <source>
        <dbReference type="PIRSR" id="PIRSR605511-1"/>
    </source>
</evidence>
<dbReference type="InterPro" id="IPR011042">
    <property type="entry name" value="6-blade_b-propeller_TolB-like"/>
</dbReference>
<dbReference type="PANTHER" id="PTHR10907">
    <property type="entry name" value="REGUCALCIN"/>
    <property type="match status" value="1"/>
</dbReference>
<dbReference type="InterPro" id="IPR013658">
    <property type="entry name" value="SGL"/>
</dbReference>
<feature type="binding site" evidence="3">
    <location>
        <position position="149"/>
    </location>
    <ligand>
        <name>a divalent metal cation</name>
        <dbReference type="ChEBI" id="CHEBI:60240"/>
    </ligand>
</feature>
<dbReference type="AlphaFoldDB" id="A0A9X1ISL1"/>
<feature type="domain" description="SMP-30/Gluconolactonase/LRE-like region" evidence="4">
    <location>
        <begin position="15"/>
        <end position="258"/>
    </location>
</feature>
<gene>
    <name evidence="5" type="ORF">KK488_17245</name>
</gene>
<keyword evidence="3" id="KW-0479">Metal-binding</keyword>
<organism evidence="5 6">
    <name type="scientific">Sphingobium nicotianae</name>
    <dbReference type="NCBI Taxonomy" id="2782607"/>
    <lineage>
        <taxon>Bacteria</taxon>
        <taxon>Pseudomonadati</taxon>
        <taxon>Pseudomonadota</taxon>
        <taxon>Alphaproteobacteria</taxon>
        <taxon>Sphingomonadales</taxon>
        <taxon>Sphingomonadaceae</taxon>
        <taxon>Sphingobium</taxon>
    </lineage>
</organism>
<dbReference type="Pfam" id="PF08450">
    <property type="entry name" value="SGL"/>
    <property type="match status" value="1"/>
</dbReference>
<evidence type="ECO:0000259" key="4">
    <source>
        <dbReference type="Pfam" id="PF08450"/>
    </source>
</evidence>
<dbReference type="InterPro" id="IPR005511">
    <property type="entry name" value="SMP-30"/>
</dbReference>
<dbReference type="PANTHER" id="PTHR10907:SF47">
    <property type="entry name" value="REGUCALCIN"/>
    <property type="match status" value="1"/>
</dbReference>
<feature type="active site" description="Proton donor/acceptor" evidence="2">
    <location>
        <position position="199"/>
    </location>
</feature>
<feature type="binding site" evidence="3">
    <location>
        <position position="199"/>
    </location>
    <ligand>
        <name>a divalent metal cation</name>
        <dbReference type="ChEBI" id="CHEBI:60240"/>
    </ligand>
</feature>
<dbReference type="GO" id="GO:0004341">
    <property type="term" value="F:gluconolactonase activity"/>
    <property type="evidence" value="ECO:0007669"/>
    <property type="project" value="TreeGrafter"/>
</dbReference>
<comment type="cofactor">
    <cofactor evidence="3">
        <name>Zn(2+)</name>
        <dbReference type="ChEBI" id="CHEBI:29105"/>
    </cofactor>
    <text evidence="3">Binds 1 divalent metal cation per subunit.</text>
</comment>
<dbReference type="RefSeq" id="WP_214624957.1">
    <property type="nucleotide sequence ID" value="NZ_JAHGAW010000012.1"/>
</dbReference>
<name>A0A9X1ISL1_9SPHN</name>
<dbReference type="GO" id="GO:0019853">
    <property type="term" value="P:L-ascorbic acid biosynthetic process"/>
    <property type="evidence" value="ECO:0007669"/>
    <property type="project" value="TreeGrafter"/>
</dbReference>
<reference evidence="5" key="1">
    <citation type="submission" date="2021-05" db="EMBL/GenBank/DDBJ databases">
        <title>Genome of Sphingobium sp. strain.</title>
        <authorList>
            <person name="Fan R."/>
        </authorList>
    </citation>
    <scope>NUCLEOTIDE SEQUENCE</scope>
    <source>
        <strain evidence="5">H33</strain>
    </source>
</reference>
<comment type="similarity">
    <text evidence="1">Belongs to the SMP-30/CGR1 family.</text>
</comment>
<dbReference type="SUPFAM" id="SSF63829">
    <property type="entry name" value="Calcium-dependent phosphotriesterase"/>
    <property type="match status" value="1"/>
</dbReference>
<evidence type="ECO:0000313" key="5">
    <source>
        <dbReference type="EMBL" id="MBT2188701.1"/>
    </source>
</evidence>
<feature type="binding site" evidence="3">
    <location>
        <position position="103"/>
    </location>
    <ligand>
        <name>substrate</name>
    </ligand>
</feature>
<feature type="binding site" evidence="3">
    <location>
        <position position="101"/>
    </location>
    <ligand>
        <name>substrate</name>
    </ligand>
</feature>
<dbReference type="PRINTS" id="PR01790">
    <property type="entry name" value="SMP30FAMILY"/>
</dbReference>
<dbReference type="EMBL" id="JAHGAW010000012">
    <property type="protein sequence ID" value="MBT2188701.1"/>
    <property type="molecule type" value="Genomic_DNA"/>
</dbReference>
<dbReference type="Proteomes" id="UP001138757">
    <property type="component" value="Unassembled WGS sequence"/>
</dbReference>
<protein>
    <submittedName>
        <fullName evidence="5">SMP-30/gluconolactonase/LRE family protein</fullName>
    </submittedName>
</protein>
<dbReference type="Gene3D" id="2.120.10.30">
    <property type="entry name" value="TolB, C-terminal domain"/>
    <property type="match status" value="1"/>
</dbReference>
<accession>A0A9X1ISL1</accession>
<keyword evidence="6" id="KW-1185">Reference proteome</keyword>
<dbReference type="GO" id="GO:0005509">
    <property type="term" value="F:calcium ion binding"/>
    <property type="evidence" value="ECO:0007669"/>
    <property type="project" value="TreeGrafter"/>
</dbReference>
<evidence type="ECO:0000256" key="1">
    <source>
        <dbReference type="ARBA" id="ARBA00008853"/>
    </source>
</evidence>
<keyword evidence="3" id="KW-0862">Zinc</keyword>
<evidence type="ECO:0000256" key="3">
    <source>
        <dbReference type="PIRSR" id="PIRSR605511-2"/>
    </source>
</evidence>
<sequence>MTRPVSIALDARASLGEGPRWHGGEQRLYWVDIDARELHRFDPATGTDEVRRFDQPVACFAFRKAGGLILAMKDGLALLEDWDGTPVPFGNQIFAGKCDIRFNDGRTDPAGRFWVGSVNMTKSARDAALYRVDPDGTISWVEGDMLTCNGAAFNAEGTVFRHADTPSHALRGYDVDPVAGTLSGRRIVHQFEQGKGRPDGGSFDAEGCYWSALFDGGRVVRLSPEGEILQTVTLPASRPTMIAFGGADLRTAYVTTARSGLSDADLAAQPHAGALFSFPVAVPGLPEPPFAG</sequence>
<feature type="binding site" evidence="3">
    <location>
        <position position="17"/>
    </location>
    <ligand>
        <name>a divalent metal cation</name>
        <dbReference type="ChEBI" id="CHEBI:60240"/>
    </ligand>
</feature>
<evidence type="ECO:0000313" key="6">
    <source>
        <dbReference type="Proteomes" id="UP001138757"/>
    </source>
</evidence>